<sequence length="212" mass="24369">MLTLFTTIFLYLMLYLHCTDGKITILTPNSEYPFIENEYNQITWKIENGSESTPIRYVNFFLLPPVSPEENSPVIIDIVSGVSLNQKTAYWRVQNGTKGKNFKIFLKGQGIETNNQYEYMTLAESELFEIKPQRNEIVSSSKSRDRDENQATSTKSRIENQKTNRPNGLDHQLETFYKSPGNKTLNSSLCTQFIITIVLCIINVFMVLTITL</sequence>
<evidence type="ECO:0000313" key="4">
    <source>
        <dbReference type="EMBL" id="PVU96754.1"/>
    </source>
</evidence>
<name>A0A2T9YYP5_9FUNG</name>
<dbReference type="Proteomes" id="UP000245699">
    <property type="component" value="Unassembled WGS sequence"/>
</dbReference>
<proteinExistence type="predicted"/>
<protein>
    <submittedName>
        <fullName evidence="5">Uncharacterized protein</fullName>
    </submittedName>
</protein>
<evidence type="ECO:0000313" key="5">
    <source>
        <dbReference type="EMBL" id="PVU97404.1"/>
    </source>
</evidence>
<keyword evidence="3" id="KW-0732">Signal</keyword>
<dbReference type="AlphaFoldDB" id="A0A2T9YYP5"/>
<dbReference type="EMBL" id="MBFT01000109">
    <property type="protein sequence ID" value="PVU97404.1"/>
    <property type="molecule type" value="Genomic_DNA"/>
</dbReference>
<feature type="region of interest" description="Disordered" evidence="1">
    <location>
        <begin position="136"/>
        <end position="171"/>
    </location>
</feature>
<dbReference type="EMBL" id="MBFT01000133">
    <property type="protein sequence ID" value="PVU96754.1"/>
    <property type="molecule type" value="Genomic_DNA"/>
</dbReference>
<evidence type="ECO:0000256" key="1">
    <source>
        <dbReference type="SAM" id="MobiDB-lite"/>
    </source>
</evidence>
<reference evidence="5 6" key="1">
    <citation type="journal article" date="2018" name="MBio">
        <title>Comparative Genomics Reveals the Core Gene Toolbox for the Fungus-Insect Symbiosis.</title>
        <authorList>
            <person name="Wang Y."/>
            <person name="Stata M."/>
            <person name="Wang W."/>
            <person name="Stajich J.E."/>
            <person name="White M.M."/>
            <person name="Moncalvo J.M."/>
        </authorList>
    </citation>
    <scope>NUCLEOTIDE SEQUENCE [LARGE SCALE GENOMIC DNA]</scope>
    <source>
        <strain evidence="5 6">AUS-77-4</strain>
    </source>
</reference>
<gene>
    <name evidence="5" type="ORF">BB559_002053</name>
    <name evidence="4" type="ORF">BB559_002264</name>
</gene>
<feature type="chain" id="PRO_5036052041" evidence="3">
    <location>
        <begin position="22"/>
        <end position="212"/>
    </location>
</feature>
<keyword evidence="2" id="KW-1133">Transmembrane helix</keyword>
<feature type="transmembrane region" description="Helical" evidence="2">
    <location>
        <begin position="193"/>
        <end position="211"/>
    </location>
</feature>
<organism evidence="5 6">
    <name type="scientific">Furculomyces boomerangus</name>
    <dbReference type="NCBI Taxonomy" id="61424"/>
    <lineage>
        <taxon>Eukaryota</taxon>
        <taxon>Fungi</taxon>
        <taxon>Fungi incertae sedis</taxon>
        <taxon>Zoopagomycota</taxon>
        <taxon>Kickxellomycotina</taxon>
        <taxon>Harpellomycetes</taxon>
        <taxon>Harpellales</taxon>
        <taxon>Harpellaceae</taxon>
        <taxon>Furculomyces</taxon>
    </lineage>
</organism>
<keyword evidence="2" id="KW-0812">Transmembrane</keyword>
<evidence type="ECO:0000313" key="6">
    <source>
        <dbReference type="Proteomes" id="UP000245699"/>
    </source>
</evidence>
<keyword evidence="2" id="KW-0472">Membrane</keyword>
<evidence type="ECO:0000256" key="3">
    <source>
        <dbReference type="SAM" id="SignalP"/>
    </source>
</evidence>
<accession>A0A2T9YYP5</accession>
<keyword evidence="6" id="KW-1185">Reference proteome</keyword>
<feature type="signal peptide" evidence="3">
    <location>
        <begin position="1"/>
        <end position="21"/>
    </location>
</feature>
<comment type="caution">
    <text evidence="5">The sequence shown here is derived from an EMBL/GenBank/DDBJ whole genome shotgun (WGS) entry which is preliminary data.</text>
</comment>
<evidence type="ECO:0000256" key="2">
    <source>
        <dbReference type="SAM" id="Phobius"/>
    </source>
</evidence>